<gene>
    <name evidence="2" type="ORF">GCM10011316_19510</name>
</gene>
<dbReference type="AlphaFoldDB" id="A0A916TJG7"/>
<evidence type="ECO:0000313" key="2">
    <source>
        <dbReference type="EMBL" id="GGB47468.1"/>
    </source>
</evidence>
<keyword evidence="1" id="KW-0732">Signal</keyword>
<accession>A0A916TJG7</accession>
<name>A0A916TJG7_9HYPH</name>
<dbReference type="RefSeq" id="WP_150495961.1">
    <property type="nucleotide sequence ID" value="NZ_BMFA01000005.1"/>
</dbReference>
<dbReference type="EMBL" id="BMFA01000005">
    <property type="protein sequence ID" value="GGB47468.1"/>
    <property type="molecule type" value="Genomic_DNA"/>
</dbReference>
<dbReference type="Proteomes" id="UP000605148">
    <property type="component" value="Unassembled WGS sequence"/>
</dbReference>
<feature type="signal peptide" evidence="1">
    <location>
        <begin position="1"/>
        <end position="17"/>
    </location>
</feature>
<reference evidence="2" key="1">
    <citation type="journal article" date="2014" name="Int. J. Syst. Evol. Microbiol.">
        <title>Complete genome sequence of Corynebacterium casei LMG S-19264T (=DSM 44701T), isolated from a smear-ripened cheese.</title>
        <authorList>
            <consortium name="US DOE Joint Genome Institute (JGI-PGF)"/>
            <person name="Walter F."/>
            <person name="Albersmeier A."/>
            <person name="Kalinowski J."/>
            <person name="Ruckert C."/>
        </authorList>
    </citation>
    <scope>NUCLEOTIDE SEQUENCE</scope>
    <source>
        <strain evidence="2">CGMCC 1.12426</strain>
    </source>
</reference>
<keyword evidence="3" id="KW-1185">Reference proteome</keyword>
<protein>
    <submittedName>
        <fullName evidence="2">Uncharacterized protein</fullName>
    </submittedName>
</protein>
<evidence type="ECO:0000256" key="1">
    <source>
        <dbReference type="SAM" id="SignalP"/>
    </source>
</evidence>
<dbReference type="OrthoDB" id="7679478at2"/>
<proteinExistence type="predicted"/>
<feature type="chain" id="PRO_5037622986" evidence="1">
    <location>
        <begin position="18"/>
        <end position="76"/>
    </location>
</feature>
<comment type="caution">
    <text evidence="2">The sequence shown here is derived from an EMBL/GenBank/DDBJ whole genome shotgun (WGS) entry which is preliminary data.</text>
</comment>
<sequence>MRVLSLTLAVLASSAFAIVPASACSWGKTASKDKMTVAEIPTVKDGDVAVATNDLSDALIKSMTDTKKPIETPAAD</sequence>
<organism evidence="2 3">
    <name type="scientific">Roseibium aquae</name>
    <dbReference type="NCBI Taxonomy" id="1323746"/>
    <lineage>
        <taxon>Bacteria</taxon>
        <taxon>Pseudomonadati</taxon>
        <taxon>Pseudomonadota</taxon>
        <taxon>Alphaproteobacteria</taxon>
        <taxon>Hyphomicrobiales</taxon>
        <taxon>Stappiaceae</taxon>
        <taxon>Roseibium</taxon>
    </lineage>
</organism>
<reference evidence="2" key="2">
    <citation type="submission" date="2020-09" db="EMBL/GenBank/DDBJ databases">
        <authorList>
            <person name="Sun Q."/>
            <person name="Zhou Y."/>
        </authorList>
    </citation>
    <scope>NUCLEOTIDE SEQUENCE</scope>
    <source>
        <strain evidence="2">CGMCC 1.12426</strain>
    </source>
</reference>
<evidence type="ECO:0000313" key="3">
    <source>
        <dbReference type="Proteomes" id="UP000605148"/>
    </source>
</evidence>